<dbReference type="AlphaFoldDB" id="A0A255DHF5"/>
<gene>
    <name evidence="1" type="ORF">CG716_14940</name>
</gene>
<protein>
    <submittedName>
        <fullName evidence="1">Uncharacterized protein</fullName>
    </submittedName>
</protein>
<name>A0A255DHF5_9MYCO</name>
<accession>A0A255DHF5</accession>
<evidence type="ECO:0000313" key="1">
    <source>
        <dbReference type="EMBL" id="OYN78694.1"/>
    </source>
</evidence>
<dbReference type="Proteomes" id="UP000216063">
    <property type="component" value="Unassembled WGS sequence"/>
</dbReference>
<dbReference type="EMBL" id="NOZR01000011">
    <property type="protein sequence ID" value="OYN78694.1"/>
    <property type="molecule type" value="Genomic_DNA"/>
</dbReference>
<reference evidence="1 2" key="1">
    <citation type="submission" date="2017-07" db="EMBL/GenBank/DDBJ databases">
        <title>The new phylogeny of genus Mycobacterium.</title>
        <authorList>
            <person name="Tortoli E."/>
            <person name="Trovato A."/>
            <person name="Cirillo D.M."/>
        </authorList>
    </citation>
    <scope>NUCLEOTIDE SEQUENCE [LARGE SCALE GENOMIC DNA]</scope>
    <source>
        <strain evidence="1 2">ATCC 33027</strain>
    </source>
</reference>
<evidence type="ECO:0000313" key="2">
    <source>
        <dbReference type="Proteomes" id="UP000216063"/>
    </source>
</evidence>
<proteinExistence type="predicted"/>
<comment type="caution">
    <text evidence="1">The sequence shown here is derived from an EMBL/GenBank/DDBJ whole genome shotgun (WGS) entry which is preliminary data.</text>
</comment>
<sequence length="131" mass="13193">MTCTSATAVAGLADEAAESAAVAGTLAVRLAAPVLESRRVGTVFGADADADAEPVTDVAVSVPEPRAEEAVVDGFGDDFDGPAVDESDFDVLLVLPLEPVVSADATAGVEAIARPRPSATADAPAQQIRFE</sequence>
<keyword evidence="2" id="KW-1185">Reference proteome</keyword>
<organism evidence="1 2">
    <name type="scientific">Mycolicibacterium sphagni</name>
    <dbReference type="NCBI Taxonomy" id="1786"/>
    <lineage>
        <taxon>Bacteria</taxon>
        <taxon>Bacillati</taxon>
        <taxon>Actinomycetota</taxon>
        <taxon>Actinomycetes</taxon>
        <taxon>Mycobacteriales</taxon>
        <taxon>Mycobacteriaceae</taxon>
        <taxon>Mycolicibacterium</taxon>
    </lineage>
</organism>